<organism evidence="1 2">
    <name type="scientific">Acorus calamus</name>
    <name type="common">Sweet flag</name>
    <dbReference type="NCBI Taxonomy" id="4465"/>
    <lineage>
        <taxon>Eukaryota</taxon>
        <taxon>Viridiplantae</taxon>
        <taxon>Streptophyta</taxon>
        <taxon>Embryophyta</taxon>
        <taxon>Tracheophyta</taxon>
        <taxon>Spermatophyta</taxon>
        <taxon>Magnoliopsida</taxon>
        <taxon>Liliopsida</taxon>
        <taxon>Acoraceae</taxon>
        <taxon>Acorus</taxon>
    </lineage>
</organism>
<dbReference type="InterPro" id="IPR006502">
    <property type="entry name" value="PDDEXK-like"/>
</dbReference>
<protein>
    <submittedName>
        <fullName evidence="1">Uncharacterized protein</fullName>
    </submittedName>
</protein>
<reference evidence="1" key="1">
    <citation type="journal article" date="2023" name="Nat. Commun.">
        <title>Diploid and tetraploid genomes of Acorus and the evolution of monocots.</title>
        <authorList>
            <person name="Ma L."/>
            <person name="Liu K.W."/>
            <person name="Li Z."/>
            <person name="Hsiao Y.Y."/>
            <person name="Qi Y."/>
            <person name="Fu T."/>
            <person name="Tang G.D."/>
            <person name="Zhang D."/>
            <person name="Sun W.H."/>
            <person name="Liu D.K."/>
            <person name="Li Y."/>
            <person name="Chen G.Z."/>
            <person name="Liu X.D."/>
            <person name="Liao X.Y."/>
            <person name="Jiang Y.T."/>
            <person name="Yu X."/>
            <person name="Hao Y."/>
            <person name="Huang J."/>
            <person name="Zhao X.W."/>
            <person name="Ke S."/>
            <person name="Chen Y.Y."/>
            <person name="Wu W.L."/>
            <person name="Hsu J.L."/>
            <person name="Lin Y.F."/>
            <person name="Huang M.D."/>
            <person name="Li C.Y."/>
            <person name="Huang L."/>
            <person name="Wang Z.W."/>
            <person name="Zhao X."/>
            <person name="Zhong W.Y."/>
            <person name="Peng D.H."/>
            <person name="Ahmad S."/>
            <person name="Lan S."/>
            <person name="Zhang J.S."/>
            <person name="Tsai W.C."/>
            <person name="Van de Peer Y."/>
            <person name="Liu Z.J."/>
        </authorList>
    </citation>
    <scope>NUCLEOTIDE SEQUENCE</scope>
    <source>
        <strain evidence="1">CP</strain>
    </source>
</reference>
<evidence type="ECO:0000313" key="2">
    <source>
        <dbReference type="Proteomes" id="UP001180020"/>
    </source>
</evidence>
<gene>
    <name evidence="1" type="ORF">QJS10_CPA10g00931</name>
</gene>
<keyword evidence="2" id="KW-1185">Reference proteome</keyword>
<reference evidence="1" key="2">
    <citation type="submission" date="2023-06" db="EMBL/GenBank/DDBJ databases">
        <authorList>
            <person name="Ma L."/>
            <person name="Liu K.-W."/>
            <person name="Li Z."/>
            <person name="Hsiao Y.-Y."/>
            <person name="Qi Y."/>
            <person name="Fu T."/>
            <person name="Tang G."/>
            <person name="Zhang D."/>
            <person name="Sun W.-H."/>
            <person name="Liu D.-K."/>
            <person name="Li Y."/>
            <person name="Chen G.-Z."/>
            <person name="Liu X.-D."/>
            <person name="Liao X.-Y."/>
            <person name="Jiang Y.-T."/>
            <person name="Yu X."/>
            <person name="Hao Y."/>
            <person name="Huang J."/>
            <person name="Zhao X.-W."/>
            <person name="Ke S."/>
            <person name="Chen Y.-Y."/>
            <person name="Wu W.-L."/>
            <person name="Hsu J.-L."/>
            <person name="Lin Y.-F."/>
            <person name="Huang M.-D."/>
            <person name="Li C.-Y."/>
            <person name="Huang L."/>
            <person name="Wang Z.-W."/>
            <person name="Zhao X."/>
            <person name="Zhong W.-Y."/>
            <person name="Peng D.-H."/>
            <person name="Ahmad S."/>
            <person name="Lan S."/>
            <person name="Zhang J.-S."/>
            <person name="Tsai W.-C."/>
            <person name="Van De Peer Y."/>
            <person name="Liu Z.-J."/>
        </authorList>
    </citation>
    <scope>NUCLEOTIDE SEQUENCE</scope>
    <source>
        <strain evidence="1">CP</strain>
        <tissue evidence="1">Leaves</tissue>
    </source>
</reference>
<dbReference type="Proteomes" id="UP001180020">
    <property type="component" value="Unassembled WGS sequence"/>
</dbReference>
<dbReference type="AlphaFoldDB" id="A0AAV9E2G2"/>
<sequence>MKDNIITNRLLICDGSDDEASVDRRPSLPSPAMMLRDLLDPDGGDLFQIRLVKKIGWGDGDTRRYVVDLDFTGEFEIARPTMEYGRMMEAMPRGVVVVEVEGLRRAGRAVAKAARRLNFQATTKS</sequence>
<evidence type="ECO:0000313" key="1">
    <source>
        <dbReference type="EMBL" id="KAK1307381.1"/>
    </source>
</evidence>
<name>A0AAV9E2G2_ACOCL</name>
<accession>A0AAV9E2G2</accession>
<proteinExistence type="predicted"/>
<comment type="caution">
    <text evidence="1">The sequence shown here is derived from an EMBL/GenBank/DDBJ whole genome shotgun (WGS) entry which is preliminary data.</text>
</comment>
<dbReference type="Pfam" id="PF04720">
    <property type="entry name" value="PDDEXK_6"/>
    <property type="match status" value="1"/>
</dbReference>
<dbReference type="EMBL" id="JAUJYO010000010">
    <property type="protein sequence ID" value="KAK1307381.1"/>
    <property type="molecule type" value="Genomic_DNA"/>
</dbReference>